<reference evidence="1 2" key="2">
    <citation type="journal article" date="2022" name="Mol. Ecol. Resour.">
        <title>The genomes of chicory, endive, great burdock and yacon provide insights into Asteraceae paleo-polyploidization history and plant inulin production.</title>
        <authorList>
            <person name="Fan W."/>
            <person name="Wang S."/>
            <person name="Wang H."/>
            <person name="Wang A."/>
            <person name="Jiang F."/>
            <person name="Liu H."/>
            <person name="Zhao H."/>
            <person name="Xu D."/>
            <person name="Zhang Y."/>
        </authorList>
    </citation>
    <scope>NUCLEOTIDE SEQUENCE [LARGE SCALE GENOMIC DNA]</scope>
    <source>
        <strain evidence="2">cv. Punajuju</strain>
        <tissue evidence="1">Leaves</tissue>
    </source>
</reference>
<proteinExistence type="predicted"/>
<dbReference type="Proteomes" id="UP001055811">
    <property type="component" value="Linkage Group LG09"/>
</dbReference>
<evidence type="ECO:0000313" key="2">
    <source>
        <dbReference type="Proteomes" id="UP001055811"/>
    </source>
</evidence>
<reference evidence="2" key="1">
    <citation type="journal article" date="2022" name="Mol. Ecol. Resour.">
        <title>The genomes of chicory, endive, great burdock and yacon provide insights into Asteraceae palaeo-polyploidization history and plant inulin production.</title>
        <authorList>
            <person name="Fan W."/>
            <person name="Wang S."/>
            <person name="Wang H."/>
            <person name="Wang A."/>
            <person name="Jiang F."/>
            <person name="Liu H."/>
            <person name="Zhao H."/>
            <person name="Xu D."/>
            <person name="Zhang Y."/>
        </authorList>
    </citation>
    <scope>NUCLEOTIDE SEQUENCE [LARGE SCALE GENOMIC DNA]</scope>
    <source>
        <strain evidence="2">cv. Punajuju</strain>
    </source>
</reference>
<name>A0ACB8Z0B8_CICIN</name>
<protein>
    <submittedName>
        <fullName evidence="1">Uncharacterized protein</fullName>
    </submittedName>
</protein>
<organism evidence="1 2">
    <name type="scientific">Cichorium intybus</name>
    <name type="common">Chicory</name>
    <dbReference type="NCBI Taxonomy" id="13427"/>
    <lineage>
        <taxon>Eukaryota</taxon>
        <taxon>Viridiplantae</taxon>
        <taxon>Streptophyta</taxon>
        <taxon>Embryophyta</taxon>
        <taxon>Tracheophyta</taxon>
        <taxon>Spermatophyta</taxon>
        <taxon>Magnoliopsida</taxon>
        <taxon>eudicotyledons</taxon>
        <taxon>Gunneridae</taxon>
        <taxon>Pentapetalae</taxon>
        <taxon>asterids</taxon>
        <taxon>campanulids</taxon>
        <taxon>Asterales</taxon>
        <taxon>Asteraceae</taxon>
        <taxon>Cichorioideae</taxon>
        <taxon>Cichorieae</taxon>
        <taxon>Cichoriinae</taxon>
        <taxon>Cichorium</taxon>
    </lineage>
</organism>
<accession>A0ACB8Z0B8</accession>
<comment type="caution">
    <text evidence="1">The sequence shown here is derived from an EMBL/GenBank/DDBJ whole genome shotgun (WGS) entry which is preliminary data.</text>
</comment>
<dbReference type="EMBL" id="CM042017">
    <property type="protein sequence ID" value="KAI3691013.1"/>
    <property type="molecule type" value="Genomic_DNA"/>
</dbReference>
<keyword evidence="2" id="KW-1185">Reference proteome</keyword>
<gene>
    <name evidence="1" type="ORF">L2E82_49227</name>
</gene>
<sequence length="213" mass="24124">MTDSEPKTPSMSDETKKPPTNRRSYSSQTTSPNLKKSPSSWLKSKLICYETWTRTQRIRPVAGVEHRRNRSSGGFIISRNRRHGRHSADFSYDPLSYALNFQQEDESLTVDNFISRLPVSPKTNLEDLKGKIEAVQIRTSTATATEKSTPTGRPSNNIFEVTVPRLKTVAPPVETSSRPPVVSGSESHHLGRRWCQGQKAISWCKHFDNRWAI</sequence>
<evidence type="ECO:0000313" key="1">
    <source>
        <dbReference type="EMBL" id="KAI3691013.1"/>
    </source>
</evidence>